<dbReference type="EMBL" id="JACWLN010000009">
    <property type="protein sequence ID" value="MBD1262187.1"/>
    <property type="molecule type" value="Genomic_DNA"/>
</dbReference>
<dbReference type="AlphaFoldDB" id="A0A316DW25"/>
<keyword evidence="4" id="KW-1185">Reference proteome</keyword>
<accession>A0A316DW25</accession>
<sequence>MKVKKINTALEIPSRRGFFVKLVMASLATSLPPMVLGCSEKEARFRGSGALPYKIWEEILHELKTSPDHLKGQMERLIVEGNPEAMFHFVRDQIYLMPMTQKSIGRTDATKWGVDYALRSGMATAMEKAELLQRMYNKADIPAKIVWEHTNISPEEVPTFFFRPTERPFSPNISDRTLMQWGVEMGMENMEYQPDVIFEDELELANELGGKIWNTLDLKEDYKYRGFDFRWDNSRTPTVEFQWEGNTRYAHLIDPKVPYGKLRNQQNKVSEAGLPKPNEEKVTIKLTYRDSIKPLEEKELIGNEWLASDLVGRQVDVMFLNNLSPQELRITPIANIRTFTPALGLQAIGKSEDYMSERSILANPITLEGKRFQLDKGNSIAMPLLDKSDPNLQKQVKTITATATTTGYPGVKLSISPKDASGNLVEGLSASDFTIVEDGKPVRAVMETNQRTPKILIMADVSMSMPTEYRNEGMVQFINELKSNILGQYPAAIVQYWETPSALYTWLLKGSQTDNDLIIFATDGDNNDDFDPKNEDLYKSGPPAIILNVYNTSNARRTKTFDHMAQLTKGLHLAVEDQKAALTGIEAYLKNLQIQPYTFTYWSAGTLNERNVSIGVDNNKVLGKATYQFKSIVAPTSIGPRIIGLYLYINYAGHRVYRVLAGWQPTIERHKAPTQQMANDVNDLMLGGIQLYFEGGGPTFSSALSDLLEAKLSTRKWGEALLNNQVKEAEKALANGQLNISGSALTLMAPLSNAVTKNSFTFPSGLRMGMQTLKPGFITGTYHSLFDYLQTSQYTTLGRNPEQNFKTTLLKTAQMAIRESKMYHTCTLTELSDKLWTNLLTARKNNWLSGVSKDEFPYWRERIDRAATLRIFDKNLQSKAFWDVNKTTGELYGILYNGSGGASDDAKNDADKLGNLYTALSNLIAIMEKLSGVGVLNPIGGFALSVVAMYGQTLVRLYGIVSETIMIMDTSGMDDKIRAELAQFACNVAKEVVYATTGEAGEIMSGLDNLIGMVAPESSPFPCN</sequence>
<dbReference type="Proteomes" id="UP000651837">
    <property type="component" value="Unassembled WGS sequence"/>
</dbReference>
<proteinExistence type="predicted"/>
<organism evidence="2 3">
    <name type="scientific">Maribacter polysiphoniae</name>
    <dbReference type="NCBI Taxonomy" id="429344"/>
    <lineage>
        <taxon>Bacteria</taxon>
        <taxon>Pseudomonadati</taxon>
        <taxon>Bacteroidota</taxon>
        <taxon>Flavobacteriia</taxon>
        <taxon>Flavobacteriales</taxon>
        <taxon>Flavobacteriaceae</taxon>
        <taxon>Maribacter</taxon>
    </lineage>
</organism>
<reference evidence="2 3" key="1">
    <citation type="submission" date="2018-05" db="EMBL/GenBank/DDBJ databases">
        <title>Genomic Encyclopedia of Archaeal and Bacterial Type Strains, Phase II (KMG-II): from individual species to whole genera.</title>
        <authorList>
            <person name="Goeker M."/>
        </authorList>
    </citation>
    <scope>NUCLEOTIDE SEQUENCE [LARGE SCALE GENOMIC DNA]</scope>
    <source>
        <strain evidence="2 3">DSM 23514</strain>
    </source>
</reference>
<evidence type="ECO:0000313" key="2">
    <source>
        <dbReference type="EMBL" id="PWK21552.1"/>
    </source>
</evidence>
<reference evidence="1 4" key="2">
    <citation type="submission" date="2020-07" db="EMBL/GenBank/DDBJ databases">
        <title>The draft genome sequence of Maribacter polysiphoniae KCTC 22021.</title>
        <authorList>
            <person name="Mu L."/>
        </authorList>
    </citation>
    <scope>NUCLEOTIDE SEQUENCE [LARGE SCALE GENOMIC DNA]</scope>
    <source>
        <strain evidence="1 4">KCTC 22021</strain>
    </source>
</reference>
<dbReference type="EMBL" id="QGGQ01000011">
    <property type="protein sequence ID" value="PWK21552.1"/>
    <property type="molecule type" value="Genomic_DNA"/>
</dbReference>
<name>A0A316DW25_9FLAO</name>
<evidence type="ECO:0000313" key="3">
    <source>
        <dbReference type="Proteomes" id="UP000245667"/>
    </source>
</evidence>
<dbReference type="RefSeq" id="WP_146197868.1">
    <property type="nucleotide sequence ID" value="NZ_JACWLN010000009.1"/>
</dbReference>
<comment type="caution">
    <text evidence="2">The sequence shown here is derived from an EMBL/GenBank/DDBJ whole genome shotgun (WGS) entry which is preliminary data.</text>
</comment>
<evidence type="ECO:0000313" key="1">
    <source>
        <dbReference type="EMBL" id="MBD1262187.1"/>
    </source>
</evidence>
<evidence type="ECO:0000313" key="4">
    <source>
        <dbReference type="Proteomes" id="UP000651837"/>
    </source>
</evidence>
<protein>
    <submittedName>
        <fullName evidence="2">Uncharacterized protein</fullName>
    </submittedName>
</protein>
<gene>
    <name evidence="1" type="ORF">HZY62_16420</name>
    <name evidence="2" type="ORF">LX92_03703</name>
</gene>
<dbReference type="OrthoDB" id="812134at2"/>
<dbReference type="Proteomes" id="UP000245667">
    <property type="component" value="Unassembled WGS sequence"/>
</dbReference>